<gene>
    <name evidence="4" type="ORF">SK128_004594</name>
</gene>
<evidence type="ECO:0000313" key="5">
    <source>
        <dbReference type="Proteomes" id="UP001381693"/>
    </source>
</evidence>
<sequence length="422" mass="46628">MSEREYDIVVLGATGFTGQFVAEEVVRVAQKNTDLKYAFAGRNKSKLEATVETAKANTGLDVKAGTIVADVGDEESLVNLAKQTKVVINCVGPYRYYGEQIVTACIKGGANHVDISGEPQYLETMQLKYNKEAEEKKLHIIGACGFDSVPADMGTLFLQENFGGDVNSVEMVVGLDDSSVGTSSINFTTMECAVLGISHSKELKKIRKELFPTPLPKPAFKPKPRGNLFYSEEAKRWCLPNMASDRSVVLRSQRLLYEMENRRPAQFSAFFGMQSMWTGIGGILFGILFFIMTSFSFTRGLLLKHPEIFTFGIFSRKAPEREKLKDLRFCVTLTGTGWDKKLDDPAQQHPEPPSVTKTVKITGPEPGYTACAIVVTQCALTLLQEKDKLPREGGVFPPAAAFLKTSLKDRLEENGINFSVKE</sequence>
<comment type="similarity">
    <text evidence="1">Belongs to the saccharopine dehydrogenase family.</text>
</comment>
<keyword evidence="2" id="KW-0812">Transmembrane</keyword>
<evidence type="ECO:0000259" key="3">
    <source>
        <dbReference type="Pfam" id="PF03435"/>
    </source>
</evidence>
<evidence type="ECO:0000256" key="2">
    <source>
        <dbReference type="SAM" id="Phobius"/>
    </source>
</evidence>
<dbReference type="InterPro" id="IPR036291">
    <property type="entry name" value="NAD(P)-bd_dom_sf"/>
</dbReference>
<keyword evidence="2" id="KW-1133">Transmembrane helix</keyword>
<dbReference type="GO" id="GO:0005811">
    <property type="term" value="C:lipid droplet"/>
    <property type="evidence" value="ECO:0007669"/>
    <property type="project" value="TreeGrafter"/>
</dbReference>
<evidence type="ECO:0000313" key="4">
    <source>
        <dbReference type="EMBL" id="KAK7074656.1"/>
    </source>
</evidence>
<dbReference type="Proteomes" id="UP001381693">
    <property type="component" value="Unassembled WGS sequence"/>
</dbReference>
<dbReference type="FunFam" id="3.40.50.720:FF:000178">
    <property type="entry name" value="Saccharopine dehydrogenase-like oxidoreductase"/>
    <property type="match status" value="1"/>
</dbReference>
<organism evidence="4 5">
    <name type="scientific">Halocaridina rubra</name>
    <name type="common">Hawaiian red shrimp</name>
    <dbReference type="NCBI Taxonomy" id="373956"/>
    <lineage>
        <taxon>Eukaryota</taxon>
        <taxon>Metazoa</taxon>
        <taxon>Ecdysozoa</taxon>
        <taxon>Arthropoda</taxon>
        <taxon>Crustacea</taxon>
        <taxon>Multicrustacea</taxon>
        <taxon>Malacostraca</taxon>
        <taxon>Eumalacostraca</taxon>
        <taxon>Eucarida</taxon>
        <taxon>Decapoda</taxon>
        <taxon>Pleocyemata</taxon>
        <taxon>Caridea</taxon>
        <taxon>Atyoidea</taxon>
        <taxon>Atyidae</taxon>
        <taxon>Halocaridina</taxon>
    </lineage>
</organism>
<dbReference type="AlphaFoldDB" id="A0AAN8WYE5"/>
<keyword evidence="2" id="KW-0472">Membrane</keyword>
<reference evidence="4 5" key="1">
    <citation type="submission" date="2023-11" db="EMBL/GenBank/DDBJ databases">
        <title>Halocaridina rubra genome assembly.</title>
        <authorList>
            <person name="Smith C."/>
        </authorList>
    </citation>
    <scope>NUCLEOTIDE SEQUENCE [LARGE SCALE GENOMIC DNA]</scope>
    <source>
        <strain evidence="4">EP-1</strain>
        <tissue evidence="4">Whole</tissue>
    </source>
</reference>
<feature type="transmembrane region" description="Helical" evidence="2">
    <location>
        <begin position="276"/>
        <end position="297"/>
    </location>
</feature>
<dbReference type="InterPro" id="IPR051276">
    <property type="entry name" value="Saccharopine_DH-like_oxidrdct"/>
</dbReference>
<dbReference type="Gene3D" id="3.40.50.720">
    <property type="entry name" value="NAD(P)-binding Rossmann-like Domain"/>
    <property type="match status" value="1"/>
</dbReference>
<evidence type="ECO:0000256" key="1">
    <source>
        <dbReference type="ARBA" id="ARBA00038048"/>
    </source>
</evidence>
<dbReference type="InterPro" id="IPR005097">
    <property type="entry name" value="Sacchrp_dh_NADP-bd"/>
</dbReference>
<dbReference type="GO" id="GO:0009247">
    <property type="term" value="P:glycolipid biosynthetic process"/>
    <property type="evidence" value="ECO:0007669"/>
    <property type="project" value="TreeGrafter"/>
</dbReference>
<dbReference type="EMBL" id="JAXCGZ010011498">
    <property type="protein sequence ID" value="KAK7074656.1"/>
    <property type="molecule type" value="Genomic_DNA"/>
</dbReference>
<dbReference type="PANTHER" id="PTHR12286:SF5">
    <property type="entry name" value="SACCHAROPINE DEHYDROGENASE-LIKE OXIDOREDUCTASE"/>
    <property type="match status" value="1"/>
</dbReference>
<proteinExistence type="inferred from homology"/>
<dbReference type="PANTHER" id="PTHR12286">
    <property type="entry name" value="SACCHAROPINE DEHYDROGENASE-LIKE OXIDOREDUCTASE"/>
    <property type="match status" value="1"/>
</dbReference>
<accession>A0AAN8WYE5</accession>
<dbReference type="GO" id="GO:0005739">
    <property type="term" value="C:mitochondrion"/>
    <property type="evidence" value="ECO:0007669"/>
    <property type="project" value="TreeGrafter"/>
</dbReference>
<comment type="caution">
    <text evidence="4">The sequence shown here is derived from an EMBL/GenBank/DDBJ whole genome shotgun (WGS) entry which is preliminary data.</text>
</comment>
<name>A0AAN8WYE5_HALRR</name>
<dbReference type="GO" id="GO:0005886">
    <property type="term" value="C:plasma membrane"/>
    <property type="evidence" value="ECO:0007669"/>
    <property type="project" value="TreeGrafter"/>
</dbReference>
<keyword evidence="5" id="KW-1185">Reference proteome</keyword>
<protein>
    <recommendedName>
        <fullName evidence="3">Saccharopine dehydrogenase NADP binding domain-containing protein</fullName>
    </recommendedName>
</protein>
<dbReference type="SUPFAM" id="SSF51735">
    <property type="entry name" value="NAD(P)-binding Rossmann-fold domains"/>
    <property type="match status" value="1"/>
</dbReference>
<dbReference type="Pfam" id="PF03435">
    <property type="entry name" value="Sacchrp_dh_NADP"/>
    <property type="match status" value="1"/>
</dbReference>
<feature type="domain" description="Saccharopine dehydrogenase NADP binding" evidence="3">
    <location>
        <begin position="8"/>
        <end position="138"/>
    </location>
</feature>